<dbReference type="PROSITE" id="PS50977">
    <property type="entry name" value="HTH_TETR_2"/>
    <property type="match status" value="1"/>
</dbReference>
<evidence type="ECO:0000313" key="5">
    <source>
        <dbReference type="Proteomes" id="UP000029050"/>
    </source>
</evidence>
<evidence type="ECO:0000256" key="1">
    <source>
        <dbReference type="ARBA" id="ARBA00023125"/>
    </source>
</evidence>
<evidence type="ECO:0000259" key="3">
    <source>
        <dbReference type="PROSITE" id="PS50977"/>
    </source>
</evidence>
<keyword evidence="1 2" id="KW-0238">DNA-binding</keyword>
<proteinExistence type="predicted"/>
<dbReference type="Pfam" id="PF00440">
    <property type="entry name" value="TetR_N"/>
    <property type="match status" value="1"/>
</dbReference>
<keyword evidence="5" id="KW-1185">Reference proteome</keyword>
<dbReference type="AlphaFoldDB" id="A0A087CE19"/>
<dbReference type="EMBL" id="JGZI01000010">
    <property type="protein sequence ID" value="KFI81519.1"/>
    <property type="molecule type" value="Genomic_DNA"/>
</dbReference>
<dbReference type="Proteomes" id="UP000029050">
    <property type="component" value="Unassembled WGS sequence"/>
</dbReference>
<sequence length="189" mass="21117">MQRKTDFASSDRLTMILDAVLSLIASKGLSETTYRNVSKLSGVPLGSMTYYFSSRDELIYAAFQQYAQRSLARMVLVTDNGSADLSESLSRLVTRESDAERREDRILLAELYVLSFRDKRYADLTRDWMQGAKRALQRAGVANARVVDAVQEGLTLQRCFAPEEVTEAVVLAAFRSVVETVPGHSQQHG</sequence>
<organism evidence="4 5">
    <name type="scientific">Bifidobacterium psychraerophilum</name>
    <dbReference type="NCBI Taxonomy" id="218140"/>
    <lineage>
        <taxon>Bacteria</taxon>
        <taxon>Bacillati</taxon>
        <taxon>Actinomycetota</taxon>
        <taxon>Actinomycetes</taxon>
        <taxon>Bifidobacteriales</taxon>
        <taxon>Bifidobacteriaceae</taxon>
        <taxon>Bifidobacterium</taxon>
    </lineage>
</organism>
<dbReference type="eggNOG" id="COG3226">
    <property type="taxonomic scope" value="Bacteria"/>
</dbReference>
<dbReference type="GO" id="GO:0003677">
    <property type="term" value="F:DNA binding"/>
    <property type="evidence" value="ECO:0007669"/>
    <property type="project" value="UniProtKB-UniRule"/>
</dbReference>
<dbReference type="OrthoDB" id="6929199at2"/>
<dbReference type="InterPro" id="IPR001647">
    <property type="entry name" value="HTH_TetR"/>
</dbReference>
<comment type="caution">
    <text evidence="4">The sequence shown here is derived from an EMBL/GenBank/DDBJ whole genome shotgun (WGS) entry which is preliminary data.</text>
</comment>
<dbReference type="GeneID" id="98301117"/>
<evidence type="ECO:0000313" key="4">
    <source>
        <dbReference type="EMBL" id="KFI81519.1"/>
    </source>
</evidence>
<gene>
    <name evidence="4" type="ORF">BPSY_1928</name>
</gene>
<dbReference type="Gene3D" id="1.10.357.10">
    <property type="entry name" value="Tetracycline Repressor, domain 2"/>
    <property type="match status" value="1"/>
</dbReference>
<dbReference type="InterPro" id="IPR009057">
    <property type="entry name" value="Homeodomain-like_sf"/>
</dbReference>
<dbReference type="RefSeq" id="WP_052118902.1">
    <property type="nucleotide sequence ID" value="NZ_JBDNRS010000007.1"/>
</dbReference>
<protein>
    <submittedName>
        <fullName evidence="4">TetR family transcriptional regulator</fullName>
    </submittedName>
</protein>
<dbReference type="STRING" id="218140.BPSY_1928"/>
<evidence type="ECO:0000256" key="2">
    <source>
        <dbReference type="PROSITE-ProRule" id="PRU00335"/>
    </source>
</evidence>
<feature type="domain" description="HTH tetR-type" evidence="3">
    <location>
        <begin position="10"/>
        <end position="70"/>
    </location>
</feature>
<reference evidence="4 5" key="1">
    <citation type="submission" date="2014-03" db="EMBL/GenBank/DDBJ databases">
        <title>Genomics of Bifidobacteria.</title>
        <authorList>
            <person name="Ventura M."/>
            <person name="Milani C."/>
            <person name="Lugli G.A."/>
        </authorList>
    </citation>
    <scope>NUCLEOTIDE SEQUENCE [LARGE SCALE GENOMIC DNA]</scope>
    <source>
        <strain evidence="4 5">LMG 21775</strain>
    </source>
</reference>
<dbReference type="SUPFAM" id="SSF46689">
    <property type="entry name" value="Homeodomain-like"/>
    <property type="match status" value="1"/>
</dbReference>
<feature type="DNA-binding region" description="H-T-H motif" evidence="2">
    <location>
        <begin position="33"/>
        <end position="52"/>
    </location>
</feature>
<accession>A0A087CE19</accession>
<name>A0A087CE19_9BIFI</name>
<dbReference type="PRINTS" id="PR00455">
    <property type="entry name" value="HTHTETR"/>
</dbReference>